<dbReference type="EMBL" id="CAFBNB010000105">
    <property type="protein sequence ID" value="CAB4930173.1"/>
    <property type="molecule type" value="Genomic_DNA"/>
</dbReference>
<reference evidence="1" key="1">
    <citation type="submission" date="2020-05" db="EMBL/GenBank/DDBJ databases">
        <authorList>
            <person name="Chiriac C."/>
            <person name="Salcher M."/>
            <person name="Ghai R."/>
            <person name="Kavagutti S V."/>
        </authorList>
    </citation>
    <scope>NUCLEOTIDE SEQUENCE</scope>
</reference>
<accession>A0A6J7IG18</accession>
<gene>
    <name evidence="1" type="ORF">UFOPK3720_00675</name>
</gene>
<sequence length="229" mass="23978">MKQAHPIRALGEPQSLQCHVEDIGIAVGEGLGPELEDALDRDADLGVLSTEVLLVEVAGESIDPGRDGGVRGEHRAGPAGLESLIEVEPAIALDELTDALDAEEAGVALVHVEDLWRRSAGDAGEHADRPHAADAEEHFLLQAVLAAAAVQSVGDLALGGRVLLDVGVEEEKRHAPYLRDPDACGDAASARNAERDLGRGSVGLAEQRHRAAIRIADRVVLELPAIAGE</sequence>
<evidence type="ECO:0000313" key="1">
    <source>
        <dbReference type="EMBL" id="CAB4930173.1"/>
    </source>
</evidence>
<proteinExistence type="predicted"/>
<dbReference type="AlphaFoldDB" id="A0A6J7IG18"/>
<protein>
    <submittedName>
        <fullName evidence="1">Unannotated protein</fullName>
    </submittedName>
</protein>
<name>A0A6J7IG18_9ZZZZ</name>
<organism evidence="1">
    <name type="scientific">freshwater metagenome</name>
    <dbReference type="NCBI Taxonomy" id="449393"/>
    <lineage>
        <taxon>unclassified sequences</taxon>
        <taxon>metagenomes</taxon>
        <taxon>ecological metagenomes</taxon>
    </lineage>
</organism>